<proteinExistence type="predicted"/>
<dbReference type="EMBL" id="JOKM01000072">
    <property type="protein sequence ID" value="KGB22769.1"/>
    <property type="molecule type" value="Genomic_DNA"/>
</dbReference>
<name>A0A094YQA0_9PROT</name>
<evidence type="ECO:0000313" key="2">
    <source>
        <dbReference type="Proteomes" id="UP000029448"/>
    </source>
</evidence>
<dbReference type="RefSeq" id="WP_052051371.1">
    <property type="nucleotide sequence ID" value="NZ_JACAOJ010000009.1"/>
</dbReference>
<dbReference type="Gene3D" id="3.40.50.1820">
    <property type="entry name" value="alpha/beta hydrolase"/>
    <property type="match status" value="1"/>
</dbReference>
<dbReference type="SUPFAM" id="SSF53474">
    <property type="entry name" value="alpha/beta-Hydrolases"/>
    <property type="match status" value="1"/>
</dbReference>
<dbReference type="STRING" id="104102.AtDm6_2004"/>
<organism evidence="1 2">
    <name type="scientific">Acetobacter tropicalis</name>
    <dbReference type="NCBI Taxonomy" id="104102"/>
    <lineage>
        <taxon>Bacteria</taxon>
        <taxon>Pseudomonadati</taxon>
        <taxon>Pseudomonadota</taxon>
        <taxon>Alphaproteobacteria</taxon>
        <taxon>Acetobacterales</taxon>
        <taxon>Acetobacteraceae</taxon>
        <taxon>Acetobacter</taxon>
    </lineage>
</organism>
<comment type="caution">
    <text evidence="1">The sequence shown here is derived from an EMBL/GenBank/DDBJ whole genome shotgun (WGS) entry which is preliminary data.</text>
</comment>
<dbReference type="PATRIC" id="fig|104102.7.peg.1980"/>
<evidence type="ECO:0008006" key="3">
    <source>
        <dbReference type="Google" id="ProtNLM"/>
    </source>
</evidence>
<dbReference type="InterPro" id="IPR029058">
    <property type="entry name" value="AB_hydrolase_fold"/>
</dbReference>
<keyword evidence="2" id="KW-1185">Reference proteome</keyword>
<dbReference type="Pfam" id="PF06821">
    <property type="entry name" value="Ser_hydrolase"/>
    <property type="match status" value="1"/>
</dbReference>
<accession>A0A094YQA0</accession>
<sequence length="258" mass="28699">MNKNEPLTYAAGEKRVSSPATPWDNAAYHTALRHIERKLWDISTDPEDVFHHLSYSLAPFEVVIVPGLDGSGPKHWQSRWQKVFAQNNCAVRRVRQENWTKPSYDGWLKKLASAVARSKKPVLLVAHSLGSIVAVHAAHKGLLSKVAGALLVAPADVENSPQEDAHRVEAFSPVPLSHLPFPALVVASRNDPWLSVRRARFLARYWGATFVDAGRVGHIGNHSEIGCWLDGLLFLDRLAQGILLDRQPVSQQQKKVLQ</sequence>
<evidence type="ECO:0000313" key="1">
    <source>
        <dbReference type="EMBL" id="KGB22769.1"/>
    </source>
</evidence>
<gene>
    <name evidence="1" type="ORF">AtDm6_2004</name>
</gene>
<protein>
    <recommendedName>
        <fullName evidence="3">Hydrolase</fullName>
    </recommendedName>
</protein>
<dbReference type="Proteomes" id="UP000029448">
    <property type="component" value="Unassembled WGS sequence"/>
</dbReference>
<reference evidence="1 2" key="1">
    <citation type="submission" date="2014-06" db="EMBL/GenBank/DDBJ databases">
        <title>Functional and comparative genomic analyses of the Drosophila gut microbiota identify candidate symbiosis factors.</title>
        <authorList>
            <person name="Newell P.D."/>
            <person name="Chaston J.M."/>
            <person name="Douglas A.E."/>
        </authorList>
    </citation>
    <scope>NUCLEOTIDE SEQUENCE [LARGE SCALE GENOMIC DNA]</scope>
    <source>
        <strain evidence="1 2">DmCS_006</strain>
    </source>
</reference>
<dbReference type="AlphaFoldDB" id="A0A094YQA0"/>
<dbReference type="GeneID" id="89477351"/>
<dbReference type="OrthoDB" id="9804993at2"/>
<dbReference type="InterPro" id="IPR010662">
    <property type="entry name" value="RBBP9/YdeN"/>
</dbReference>
<dbReference type="GO" id="GO:0016787">
    <property type="term" value="F:hydrolase activity"/>
    <property type="evidence" value="ECO:0007669"/>
    <property type="project" value="InterPro"/>
</dbReference>